<dbReference type="SMART" id="SM00220">
    <property type="entry name" value="S_TKc"/>
    <property type="match status" value="1"/>
</dbReference>
<organism evidence="6 7">
    <name type="scientific">Mortierella alpina</name>
    <name type="common">Oleaginous fungus</name>
    <name type="synonym">Mortierella renispora</name>
    <dbReference type="NCBI Taxonomy" id="64518"/>
    <lineage>
        <taxon>Eukaryota</taxon>
        <taxon>Fungi</taxon>
        <taxon>Fungi incertae sedis</taxon>
        <taxon>Mucoromycota</taxon>
        <taxon>Mortierellomycotina</taxon>
        <taxon>Mortierellomycetes</taxon>
        <taxon>Mortierellales</taxon>
        <taxon>Mortierellaceae</taxon>
        <taxon>Mortierella</taxon>
    </lineage>
</organism>
<accession>A0A9P7ZXH1</accession>
<evidence type="ECO:0000256" key="4">
    <source>
        <dbReference type="SAM" id="MobiDB-lite"/>
    </source>
</evidence>
<proteinExistence type="predicted"/>
<sequence length="727" mass="79566">MLMLSLLEVLHENPYTGDRITKARVVHHLQNSNQQQDSTTARQPRSTAATSTAVGDTELNTKATSDAAPTRTSSLVAIKYLNDYRHVRPKHAKTTSSRSGWSSNSGDETSDSSSVDCGGRFGIKARREIRALKAAQGHPNIIPFLGFTGQPLLNPYKHANRHVQVTTAVRTDTTEQQLSKLDGASVLGGESQGEPLIRPSLGGSLFPDDQESTPPLFGPLSLRDSSPLAPPNRSESPPVFRYARSDSSFESDDDYSYDEGSEEDPNALTPGAAARYWNRVFSRQPRVGGIILPYIPITVRDLIRVGWTKTRPLLVETCMRQILEGLAWMHDEVGLIHRDISSGNILVAVESETGVTGRGIVQCMISDFGCATFYRNQTESEQGASVATSLAIDRGDDQSAHVGREDDNGQYQTPGLTFEVGTRAYRAPELLFSSTSYSSAIDIWSAGVIFAEMYLGRTLFEADSDIGQICAIVRVLGTPSEENWPEYPSMPDSGKLVFKALEVTPISSILLSDSGTEGHHTLQDPDNGAKPGRASITAINLIEKMIVYSGAARPSARKALGVDNRYLERTGVLPKLVDQTVALAESKDCKTGQEEQQNQEYWDQCIIDVPRIMEEIQQLLEREANEEDDDGEVFGGFGDSHEGQPYRGFSAAAESEGGAASWDSGEEKNYRSDDLGDEDDQDEAAGSKSDKWTELDPTDGLEDYGERAVKRRRDSADHEEGEVFARP</sequence>
<feature type="region of interest" description="Disordered" evidence="4">
    <location>
        <begin position="89"/>
        <end position="118"/>
    </location>
</feature>
<dbReference type="PANTHER" id="PTHR24055">
    <property type="entry name" value="MITOGEN-ACTIVATED PROTEIN KINASE"/>
    <property type="match status" value="1"/>
</dbReference>
<feature type="compositionally biased region" description="Low complexity" evidence="4">
    <location>
        <begin position="648"/>
        <end position="663"/>
    </location>
</feature>
<dbReference type="Pfam" id="PF00069">
    <property type="entry name" value="Pkinase"/>
    <property type="match status" value="1"/>
</dbReference>
<dbReference type="SUPFAM" id="SSF56112">
    <property type="entry name" value="Protein kinase-like (PK-like)"/>
    <property type="match status" value="1"/>
</dbReference>
<dbReference type="InterPro" id="IPR000719">
    <property type="entry name" value="Prot_kinase_dom"/>
</dbReference>
<reference evidence="6" key="1">
    <citation type="submission" date="2021-07" db="EMBL/GenBank/DDBJ databases">
        <title>Draft genome of Mortierella alpina, strain LL118, isolated from an aspen leaf litter sample.</title>
        <authorList>
            <person name="Yang S."/>
            <person name="Vinatzer B.A."/>
        </authorList>
    </citation>
    <scope>NUCLEOTIDE SEQUENCE</scope>
    <source>
        <strain evidence="6">LL118</strain>
    </source>
</reference>
<feature type="region of interest" description="Disordered" evidence="4">
    <location>
        <begin position="624"/>
        <end position="727"/>
    </location>
</feature>
<dbReference type="GO" id="GO:0004674">
    <property type="term" value="F:protein serine/threonine kinase activity"/>
    <property type="evidence" value="ECO:0007669"/>
    <property type="project" value="UniProtKB-KW"/>
</dbReference>
<dbReference type="InterPro" id="IPR050117">
    <property type="entry name" value="MAPK"/>
</dbReference>
<feature type="region of interest" description="Disordered" evidence="4">
    <location>
        <begin position="170"/>
        <end position="268"/>
    </location>
</feature>
<dbReference type="EMBL" id="JAIFTL010000282">
    <property type="protein sequence ID" value="KAG9320533.1"/>
    <property type="molecule type" value="Genomic_DNA"/>
</dbReference>
<comment type="caution">
    <text evidence="6">The sequence shown here is derived from an EMBL/GenBank/DDBJ whole genome shotgun (WGS) entry which is preliminary data.</text>
</comment>
<feature type="domain" description="Protein kinase" evidence="5">
    <location>
        <begin position="48"/>
        <end position="567"/>
    </location>
</feature>
<feature type="compositionally biased region" description="Low complexity" evidence="4">
    <location>
        <begin position="96"/>
        <end position="116"/>
    </location>
</feature>
<keyword evidence="1" id="KW-0723">Serine/threonine-protein kinase</keyword>
<evidence type="ECO:0000313" key="7">
    <source>
        <dbReference type="Proteomes" id="UP000717515"/>
    </source>
</evidence>
<feature type="compositionally biased region" description="Acidic residues" evidence="4">
    <location>
        <begin position="249"/>
        <end position="265"/>
    </location>
</feature>
<evidence type="ECO:0000256" key="1">
    <source>
        <dbReference type="ARBA" id="ARBA00022527"/>
    </source>
</evidence>
<keyword evidence="1" id="KW-0808">Transferase</keyword>
<dbReference type="PROSITE" id="PS50011">
    <property type="entry name" value="PROTEIN_KINASE_DOM"/>
    <property type="match status" value="1"/>
</dbReference>
<dbReference type="Proteomes" id="UP000717515">
    <property type="component" value="Unassembled WGS sequence"/>
</dbReference>
<feature type="compositionally biased region" description="Polar residues" evidence="4">
    <location>
        <begin position="31"/>
        <end position="64"/>
    </location>
</feature>
<protein>
    <recommendedName>
        <fullName evidence="5">Protein kinase domain-containing protein</fullName>
    </recommendedName>
</protein>
<evidence type="ECO:0000256" key="3">
    <source>
        <dbReference type="ARBA" id="ARBA00022840"/>
    </source>
</evidence>
<dbReference type="PROSITE" id="PS00109">
    <property type="entry name" value="PROTEIN_KINASE_TYR"/>
    <property type="match status" value="1"/>
</dbReference>
<feature type="region of interest" description="Disordered" evidence="4">
    <location>
        <begin position="31"/>
        <end position="68"/>
    </location>
</feature>
<keyword evidence="3" id="KW-0067">ATP-binding</keyword>
<evidence type="ECO:0000259" key="5">
    <source>
        <dbReference type="PROSITE" id="PS50011"/>
    </source>
</evidence>
<keyword evidence="2" id="KW-0547">Nucleotide-binding</keyword>
<feature type="compositionally biased region" description="Basic and acidic residues" evidence="4">
    <location>
        <begin position="665"/>
        <end position="674"/>
    </location>
</feature>
<name>A0A9P7ZXH1_MORAP</name>
<feature type="compositionally biased region" description="Polar residues" evidence="4">
    <location>
        <begin position="170"/>
        <end position="179"/>
    </location>
</feature>
<gene>
    <name evidence="6" type="ORF">KVV02_004917</name>
</gene>
<dbReference type="InterPro" id="IPR011009">
    <property type="entry name" value="Kinase-like_dom_sf"/>
</dbReference>
<dbReference type="InterPro" id="IPR008266">
    <property type="entry name" value="Tyr_kinase_AS"/>
</dbReference>
<dbReference type="AlphaFoldDB" id="A0A9P7ZXH1"/>
<dbReference type="GO" id="GO:0005524">
    <property type="term" value="F:ATP binding"/>
    <property type="evidence" value="ECO:0007669"/>
    <property type="project" value="UniProtKB-KW"/>
</dbReference>
<feature type="compositionally biased region" description="Basic and acidic residues" evidence="4">
    <location>
        <begin position="704"/>
        <end position="727"/>
    </location>
</feature>
<evidence type="ECO:0000256" key="2">
    <source>
        <dbReference type="ARBA" id="ARBA00022741"/>
    </source>
</evidence>
<dbReference type="Gene3D" id="1.10.510.10">
    <property type="entry name" value="Transferase(Phosphotransferase) domain 1"/>
    <property type="match status" value="1"/>
</dbReference>
<evidence type="ECO:0000313" key="6">
    <source>
        <dbReference type="EMBL" id="KAG9320533.1"/>
    </source>
</evidence>
<keyword evidence="1" id="KW-0418">Kinase</keyword>